<sequence>MTADEAAQPTLAADAMSRLVNETLLLTAEVRGLPPALIVRSEVRALTAAQHGRVVVLAEDGQDATDLLSALLDAPGLAATVRPLPPSHTTYRFDLVPSLTMVGPAGEVAIELDADGRPARHHEPESVAARNVVQVDVAMPSAVLSRYSITHLPDLHAADNQHDPLEAITPGCAVVLVASARQPISLAEIRFLRQVRERTERIAVVVTGVDAETQGSEVLAVNEVVLRRARLWAGEAVHVLADRDGADAAATLRHWLDGLESGRAGDELLGIVRGAIDRLLVAAPLGRAPEDAAAEAVSRSEAEVSHAIQGAMNWLPRLGYEFTRLRTDVTETVSRSLGALEQRHEDWIQRDPCDAIERLPHVLRDDLRTLQSRSDNDLAERLAILAHQFLDGRQDELVPGGLRPRTPPADPEGTFVQVAEMHVDASNELFASLGNFGSGRQSIGLLSSVVSAVAVPVALVGGVIGVGFWHLGRRSRQEAVARAQASKWLKVQLGEAARTTRFRLDQSLNEAQLILNLAAREHHDQRTQELRATLEKARGELVDARTRSQDLRSRCTALRDQAEQLMGQDAAHDGVGGRDA</sequence>
<feature type="coiled-coil region" evidence="1">
    <location>
        <begin position="520"/>
        <end position="568"/>
    </location>
</feature>
<evidence type="ECO:0008006" key="4">
    <source>
        <dbReference type="Google" id="ProtNLM"/>
    </source>
</evidence>
<keyword evidence="2" id="KW-1133">Transmembrane helix</keyword>
<reference evidence="3" key="1">
    <citation type="submission" date="2015-08" db="EMBL/GenBank/DDBJ databases">
        <authorList>
            <person name="Babu N.S."/>
            <person name="Beckwith C.J."/>
            <person name="Beseler K.G."/>
            <person name="Brison A."/>
            <person name="Carone J.V."/>
            <person name="Caskin T.P."/>
            <person name="Diamond M."/>
            <person name="Durham M.E."/>
            <person name="Foxe J.M."/>
            <person name="Go M."/>
            <person name="Henderson B.A."/>
            <person name="Jones I.B."/>
            <person name="McGettigan J.A."/>
            <person name="Micheletti S.J."/>
            <person name="Nasrallah M.E."/>
            <person name="Ortiz D."/>
            <person name="Piller C.R."/>
            <person name="Privatt S.R."/>
            <person name="Schneider S.L."/>
            <person name="Sharp S."/>
            <person name="Smith T.C."/>
            <person name="Stanton J.D."/>
            <person name="Ullery H.E."/>
            <person name="Wilson R.J."/>
            <person name="Serrano M.G."/>
            <person name="Buck G."/>
            <person name="Lee V."/>
            <person name="Wang Y."/>
            <person name="Carvalho R."/>
            <person name="Voegtly L."/>
            <person name="Shi R."/>
            <person name="Duckworth R."/>
            <person name="Johnson A."/>
            <person name="Loviza R."/>
            <person name="Walstead R."/>
            <person name="Shah Z."/>
            <person name="Kiflezghi M."/>
            <person name="Wade K."/>
            <person name="Ball S.L."/>
            <person name="Bradley K.W."/>
            <person name="Asai D.J."/>
            <person name="Bowman C.A."/>
            <person name="Russell D.A."/>
            <person name="Pope W.H."/>
            <person name="Jacobs-Sera D."/>
            <person name="Hendrix R.W."/>
            <person name="Hatfull G.F."/>
        </authorList>
    </citation>
    <scope>NUCLEOTIDE SEQUENCE</scope>
</reference>
<name>A0A2P2C9X5_9ZZZZ</name>
<keyword evidence="2" id="KW-0812">Transmembrane</keyword>
<accession>A0A2P2C9X5</accession>
<protein>
    <recommendedName>
        <fullName evidence="4">Dynamin family protein</fullName>
    </recommendedName>
</protein>
<feature type="transmembrane region" description="Helical" evidence="2">
    <location>
        <begin position="445"/>
        <end position="469"/>
    </location>
</feature>
<proteinExistence type="predicted"/>
<evidence type="ECO:0000256" key="1">
    <source>
        <dbReference type="SAM" id="Coils"/>
    </source>
</evidence>
<evidence type="ECO:0000313" key="3">
    <source>
        <dbReference type="EMBL" id="CUR57682.1"/>
    </source>
</evidence>
<dbReference type="EMBL" id="CZKB01000005">
    <property type="protein sequence ID" value="CUR57682.1"/>
    <property type="molecule type" value="Genomic_DNA"/>
</dbReference>
<keyword evidence="2" id="KW-0472">Membrane</keyword>
<organism evidence="3">
    <name type="scientific">metagenome</name>
    <dbReference type="NCBI Taxonomy" id="256318"/>
    <lineage>
        <taxon>unclassified sequences</taxon>
        <taxon>metagenomes</taxon>
    </lineage>
</organism>
<gene>
    <name evidence="3" type="ORF">NOCA1130159</name>
</gene>
<keyword evidence="1" id="KW-0175">Coiled coil</keyword>
<dbReference type="AlphaFoldDB" id="A0A2P2C9X5"/>
<evidence type="ECO:0000256" key="2">
    <source>
        <dbReference type="SAM" id="Phobius"/>
    </source>
</evidence>